<dbReference type="Pfam" id="PF07992">
    <property type="entry name" value="Pyr_redox_2"/>
    <property type="match status" value="1"/>
</dbReference>
<evidence type="ECO:0000313" key="4">
    <source>
        <dbReference type="EMBL" id="GAA0646916.1"/>
    </source>
</evidence>
<comment type="caution">
    <text evidence="4">The sequence shown here is derived from an EMBL/GenBank/DDBJ whole genome shotgun (WGS) entry which is preliminary data.</text>
</comment>
<dbReference type="InterPro" id="IPR050097">
    <property type="entry name" value="Ferredoxin-NADP_redctase_2"/>
</dbReference>
<evidence type="ECO:0000313" key="5">
    <source>
        <dbReference type="Proteomes" id="UP001500194"/>
    </source>
</evidence>
<proteinExistence type="predicted"/>
<dbReference type="AlphaFoldDB" id="A0AAV3T126"/>
<reference evidence="4 5" key="1">
    <citation type="journal article" date="2019" name="Int. J. Syst. Evol. Microbiol.">
        <title>The Global Catalogue of Microorganisms (GCM) 10K type strain sequencing project: providing services to taxonomists for standard genome sequencing and annotation.</title>
        <authorList>
            <consortium name="The Broad Institute Genomics Platform"/>
            <consortium name="The Broad Institute Genome Sequencing Center for Infectious Disease"/>
            <person name="Wu L."/>
            <person name="Ma J."/>
        </authorList>
    </citation>
    <scope>NUCLEOTIDE SEQUENCE [LARGE SCALE GENOMIC DNA]</scope>
    <source>
        <strain evidence="4 5">JCM 16327</strain>
    </source>
</reference>
<dbReference type="EMBL" id="BAAADU010000002">
    <property type="protein sequence ID" value="GAA0646916.1"/>
    <property type="molecule type" value="Genomic_DNA"/>
</dbReference>
<sequence>MSGSTPSVVVVGGGPAGCATGVFTARYGLETTILDRGSSSLRRAAFVENYLGFPAGIDPETFYDLAHDHAREAGCDLVEDMVVEVTDASEGFRVETQDDRVLDADFVVAATKYDWQYLDALPVDFVDDGEYEQFDSSLVEQDGATPLDGLYVAGPNAGVPDQVLVAAGHGAHVGRAIIADVRRADGYEGTFAEHYDWLRREENLTGEWATRERWQEYLDDAPDAPDDDELRERYIDDRFAKYLDEDEREERKRNAHRRLADHLDLGEELTD</sequence>
<feature type="domain" description="FAD/NAD(P)-binding" evidence="3">
    <location>
        <begin position="7"/>
        <end position="170"/>
    </location>
</feature>
<evidence type="ECO:0000259" key="3">
    <source>
        <dbReference type="Pfam" id="PF07992"/>
    </source>
</evidence>
<accession>A0AAV3T126</accession>
<keyword evidence="2" id="KW-0560">Oxidoreductase</keyword>
<keyword evidence="1" id="KW-0285">Flavoprotein</keyword>
<dbReference type="GO" id="GO:0016491">
    <property type="term" value="F:oxidoreductase activity"/>
    <property type="evidence" value="ECO:0007669"/>
    <property type="project" value="UniProtKB-KW"/>
</dbReference>
<dbReference type="InterPro" id="IPR023753">
    <property type="entry name" value="FAD/NAD-binding_dom"/>
</dbReference>
<dbReference type="Proteomes" id="UP001500194">
    <property type="component" value="Unassembled WGS sequence"/>
</dbReference>
<gene>
    <name evidence="4" type="ORF">GCM10009019_06590</name>
</gene>
<dbReference type="SUPFAM" id="SSF51905">
    <property type="entry name" value="FAD/NAD(P)-binding domain"/>
    <property type="match status" value="1"/>
</dbReference>
<evidence type="ECO:0000256" key="2">
    <source>
        <dbReference type="ARBA" id="ARBA00023002"/>
    </source>
</evidence>
<evidence type="ECO:0000256" key="1">
    <source>
        <dbReference type="ARBA" id="ARBA00022630"/>
    </source>
</evidence>
<organism evidence="4 5">
    <name type="scientific">Salarchaeum japonicum</name>
    <dbReference type="NCBI Taxonomy" id="555573"/>
    <lineage>
        <taxon>Archaea</taxon>
        <taxon>Methanobacteriati</taxon>
        <taxon>Methanobacteriota</taxon>
        <taxon>Stenosarchaea group</taxon>
        <taxon>Halobacteria</taxon>
        <taxon>Halobacteriales</taxon>
        <taxon>Halobacteriaceae</taxon>
    </lineage>
</organism>
<dbReference type="InterPro" id="IPR036188">
    <property type="entry name" value="FAD/NAD-bd_sf"/>
</dbReference>
<name>A0AAV3T126_9EURY</name>
<dbReference type="PRINTS" id="PR00469">
    <property type="entry name" value="PNDRDTASEII"/>
</dbReference>
<protein>
    <submittedName>
        <fullName evidence="4">NAD(P)/FAD-dependent oxidoreductase</fullName>
    </submittedName>
</protein>
<keyword evidence="5" id="KW-1185">Reference proteome</keyword>
<dbReference type="PANTHER" id="PTHR48105">
    <property type="entry name" value="THIOREDOXIN REDUCTASE 1-RELATED-RELATED"/>
    <property type="match status" value="1"/>
</dbReference>
<dbReference type="Gene3D" id="3.50.50.60">
    <property type="entry name" value="FAD/NAD(P)-binding domain"/>
    <property type="match status" value="1"/>
</dbReference>